<reference evidence="1 2" key="1">
    <citation type="submission" date="2024-02" db="EMBL/GenBank/DDBJ databases">
        <title>Chromosome-scale genome assembly of the rough periwinkle Littorina saxatilis.</title>
        <authorList>
            <person name="De Jode A."/>
            <person name="Faria R."/>
            <person name="Formenti G."/>
            <person name="Sims Y."/>
            <person name="Smith T.P."/>
            <person name="Tracey A."/>
            <person name="Wood J.M.D."/>
            <person name="Zagrodzka Z.B."/>
            <person name="Johannesson K."/>
            <person name="Butlin R.K."/>
            <person name="Leder E.H."/>
        </authorList>
    </citation>
    <scope>NUCLEOTIDE SEQUENCE [LARGE SCALE GENOMIC DNA]</scope>
    <source>
        <strain evidence="1">Snail1</strain>
        <tissue evidence="1">Muscle</tissue>
    </source>
</reference>
<protein>
    <submittedName>
        <fullName evidence="1">Uncharacterized protein</fullName>
    </submittedName>
</protein>
<dbReference type="EMBL" id="JBAMIC010000019">
    <property type="protein sequence ID" value="KAK7093256.1"/>
    <property type="molecule type" value="Genomic_DNA"/>
</dbReference>
<keyword evidence="2" id="KW-1185">Reference proteome</keyword>
<evidence type="ECO:0000313" key="1">
    <source>
        <dbReference type="EMBL" id="KAK7093256.1"/>
    </source>
</evidence>
<proteinExistence type="predicted"/>
<dbReference type="AlphaFoldDB" id="A0AAN9G2U0"/>
<organism evidence="1 2">
    <name type="scientific">Littorina saxatilis</name>
    <dbReference type="NCBI Taxonomy" id="31220"/>
    <lineage>
        <taxon>Eukaryota</taxon>
        <taxon>Metazoa</taxon>
        <taxon>Spiralia</taxon>
        <taxon>Lophotrochozoa</taxon>
        <taxon>Mollusca</taxon>
        <taxon>Gastropoda</taxon>
        <taxon>Caenogastropoda</taxon>
        <taxon>Littorinimorpha</taxon>
        <taxon>Littorinoidea</taxon>
        <taxon>Littorinidae</taxon>
        <taxon>Littorina</taxon>
    </lineage>
</organism>
<evidence type="ECO:0000313" key="2">
    <source>
        <dbReference type="Proteomes" id="UP001374579"/>
    </source>
</evidence>
<comment type="caution">
    <text evidence="1">The sequence shown here is derived from an EMBL/GenBank/DDBJ whole genome shotgun (WGS) entry which is preliminary data.</text>
</comment>
<dbReference type="Proteomes" id="UP001374579">
    <property type="component" value="Unassembled WGS sequence"/>
</dbReference>
<gene>
    <name evidence="1" type="ORF">V1264_007045</name>
</gene>
<sequence>MEKFQGVEDTALFINKGITWWKILNVRSAFKDARLRDELQAVIRDPADGRLDTILEFGDMALQMADRQGKRQKQLTKDTSQAINHTCNGVVALCRELLQTCYHAYVMLGLFSTDPLEKQFSKLRQGSGGTYVINVYF</sequence>
<accession>A0AAN9G2U0</accession>
<name>A0AAN9G2U0_9CAEN</name>